<dbReference type="Gene3D" id="1.10.10.10">
    <property type="entry name" value="Winged helix-like DNA-binding domain superfamily/Winged helix DNA-binding domain"/>
    <property type="match status" value="1"/>
</dbReference>
<keyword evidence="6" id="KW-1185">Reference proteome</keyword>
<evidence type="ECO:0000259" key="4">
    <source>
        <dbReference type="PROSITE" id="PS50995"/>
    </source>
</evidence>
<dbReference type="PROSITE" id="PS50995">
    <property type="entry name" value="HTH_MARR_2"/>
    <property type="match status" value="1"/>
</dbReference>
<keyword evidence="2 5" id="KW-0238">DNA-binding</keyword>
<sequence>MDHTIRDITKIAREVSKFTARTMRAEGIGTAEFDFLHVIRKNPGITQAEIRAILGLDKGACARRASSLKAKGYIISKQNPADGRSQLLYATEKADRLKLSKATIEAIYYDWLYEGLSPEDRQTFSRLLRQLYLRNKQESKGGFEHVTERIEKEAKLHE</sequence>
<protein>
    <submittedName>
        <fullName evidence="5">DNA-binding MarR family transcriptional regulator</fullName>
    </submittedName>
</protein>
<comment type="caution">
    <text evidence="5">The sequence shown here is derived from an EMBL/GenBank/DDBJ whole genome shotgun (WGS) entry which is preliminary data.</text>
</comment>
<dbReference type="Pfam" id="PF12802">
    <property type="entry name" value="MarR_2"/>
    <property type="match status" value="1"/>
</dbReference>
<dbReference type="GO" id="GO:0003700">
    <property type="term" value="F:DNA-binding transcription factor activity"/>
    <property type="evidence" value="ECO:0007669"/>
    <property type="project" value="InterPro"/>
</dbReference>
<keyword evidence="1" id="KW-0805">Transcription regulation</keyword>
<dbReference type="InterPro" id="IPR036390">
    <property type="entry name" value="WH_DNA-bd_sf"/>
</dbReference>
<dbReference type="PANTHER" id="PTHR42756">
    <property type="entry name" value="TRANSCRIPTIONAL REGULATOR, MARR"/>
    <property type="match status" value="1"/>
</dbReference>
<gene>
    <name evidence="5" type="ORF">HNQ47_000079</name>
</gene>
<dbReference type="InterPro" id="IPR000835">
    <property type="entry name" value="HTH_MarR-typ"/>
</dbReference>
<dbReference type="PRINTS" id="PR00598">
    <property type="entry name" value="HTHMARR"/>
</dbReference>
<dbReference type="AlphaFoldDB" id="A0A7W8CUV8"/>
<evidence type="ECO:0000313" key="5">
    <source>
        <dbReference type="EMBL" id="MBB5182076.1"/>
    </source>
</evidence>
<feature type="domain" description="HTH marR-type" evidence="4">
    <location>
        <begin position="1"/>
        <end position="133"/>
    </location>
</feature>
<dbReference type="SMART" id="SM00347">
    <property type="entry name" value="HTH_MARR"/>
    <property type="match status" value="1"/>
</dbReference>
<dbReference type="SUPFAM" id="SSF46785">
    <property type="entry name" value="Winged helix' DNA-binding domain"/>
    <property type="match status" value="1"/>
</dbReference>
<dbReference type="PANTHER" id="PTHR42756:SF1">
    <property type="entry name" value="TRANSCRIPTIONAL REPRESSOR OF EMRAB OPERON"/>
    <property type="match status" value="1"/>
</dbReference>
<evidence type="ECO:0000256" key="3">
    <source>
        <dbReference type="ARBA" id="ARBA00023163"/>
    </source>
</evidence>
<evidence type="ECO:0000256" key="2">
    <source>
        <dbReference type="ARBA" id="ARBA00023125"/>
    </source>
</evidence>
<dbReference type="RefSeq" id="WP_183326488.1">
    <property type="nucleotide sequence ID" value="NZ_JACHHK010000001.1"/>
</dbReference>
<organism evidence="5 6">
    <name type="scientific">Catenisphaera adipataccumulans</name>
    <dbReference type="NCBI Taxonomy" id="700500"/>
    <lineage>
        <taxon>Bacteria</taxon>
        <taxon>Bacillati</taxon>
        <taxon>Bacillota</taxon>
        <taxon>Erysipelotrichia</taxon>
        <taxon>Erysipelotrichales</taxon>
        <taxon>Erysipelotrichaceae</taxon>
        <taxon>Catenisphaera</taxon>
    </lineage>
</organism>
<reference evidence="5 6" key="1">
    <citation type="submission" date="2020-08" db="EMBL/GenBank/DDBJ databases">
        <title>Genomic Encyclopedia of Type Strains, Phase IV (KMG-IV): sequencing the most valuable type-strain genomes for metagenomic binning, comparative biology and taxonomic classification.</title>
        <authorList>
            <person name="Goeker M."/>
        </authorList>
    </citation>
    <scope>NUCLEOTIDE SEQUENCE [LARGE SCALE GENOMIC DNA]</scope>
    <source>
        <strain evidence="5 6">DSM 25799</strain>
    </source>
</reference>
<evidence type="ECO:0000313" key="6">
    <source>
        <dbReference type="Proteomes" id="UP000539953"/>
    </source>
</evidence>
<keyword evidence="3" id="KW-0804">Transcription</keyword>
<dbReference type="EMBL" id="JACHHK010000001">
    <property type="protein sequence ID" value="MBB5182076.1"/>
    <property type="molecule type" value="Genomic_DNA"/>
</dbReference>
<accession>A0A7W8CUV8</accession>
<dbReference type="InterPro" id="IPR036388">
    <property type="entry name" value="WH-like_DNA-bd_sf"/>
</dbReference>
<evidence type="ECO:0000256" key="1">
    <source>
        <dbReference type="ARBA" id="ARBA00023015"/>
    </source>
</evidence>
<dbReference type="Proteomes" id="UP000539953">
    <property type="component" value="Unassembled WGS sequence"/>
</dbReference>
<proteinExistence type="predicted"/>
<name>A0A7W8CUV8_9FIRM</name>
<dbReference type="GO" id="GO:0003677">
    <property type="term" value="F:DNA binding"/>
    <property type="evidence" value="ECO:0007669"/>
    <property type="project" value="UniProtKB-KW"/>
</dbReference>